<dbReference type="PANTHER" id="PTHR33938:SF2">
    <property type="entry name" value="CARBOXYLIC ESTER HYDROLASE"/>
    <property type="match status" value="1"/>
</dbReference>
<dbReference type="Pfam" id="PF07519">
    <property type="entry name" value="Tannase"/>
    <property type="match status" value="2"/>
</dbReference>
<accession>A0A8H7IVK3</accession>
<name>A0A8H7IVK3_9PLEO</name>
<dbReference type="SUPFAM" id="SSF53474">
    <property type="entry name" value="alpha/beta-Hydrolases"/>
    <property type="match status" value="1"/>
</dbReference>
<protein>
    <recommendedName>
        <fullName evidence="8">Carboxylic ester hydrolase</fullName>
        <ecNumber evidence="8">3.1.1.-</ecNumber>
    </recommendedName>
</protein>
<dbReference type="EMBL" id="RZGK01000020">
    <property type="protein sequence ID" value="KAF9691505.1"/>
    <property type="molecule type" value="Genomic_DNA"/>
</dbReference>
<reference evidence="9" key="2">
    <citation type="submission" date="2020-09" db="EMBL/GenBank/DDBJ databases">
        <title>Reference genome assembly for Australian Ascochyta lentis isolate Al4.</title>
        <authorList>
            <person name="Lee R.C."/>
            <person name="Farfan-Caceres L.M."/>
            <person name="Debler J.W."/>
            <person name="Williams A.H."/>
            <person name="Henares B.M."/>
        </authorList>
    </citation>
    <scope>NUCLEOTIDE SEQUENCE</scope>
    <source>
        <strain evidence="9">Al4</strain>
    </source>
</reference>
<keyword evidence="5 8" id="KW-0378">Hydrolase</keyword>
<dbReference type="GO" id="GO:0046872">
    <property type="term" value="F:metal ion binding"/>
    <property type="evidence" value="ECO:0007669"/>
    <property type="project" value="UniProtKB-KW"/>
</dbReference>
<dbReference type="AlphaFoldDB" id="A0A8H7IVK3"/>
<evidence type="ECO:0000256" key="3">
    <source>
        <dbReference type="ARBA" id="ARBA00022723"/>
    </source>
</evidence>
<dbReference type="PANTHER" id="PTHR33938">
    <property type="entry name" value="FERULOYL ESTERASE B-RELATED"/>
    <property type="match status" value="1"/>
</dbReference>
<proteinExistence type="inferred from homology"/>
<feature type="chain" id="PRO_5034577843" description="Carboxylic ester hydrolase" evidence="8">
    <location>
        <begin position="18"/>
        <end position="540"/>
    </location>
</feature>
<dbReference type="Proteomes" id="UP000651452">
    <property type="component" value="Unassembled WGS sequence"/>
</dbReference>
<dbReference type="EC" id="3.1.1.-" evidence="8"/>
<comment type="caution">
    <text evidence="9">The sequence shown here is derived from an EMBL/GenBank/DDBJ whole genome shotgun (WGS) entry which is preliminary data.</text>
</comment>
<keyword evidence="3" id="KW-0479">Metal-binding</keyword>
<keyword evidence="10" id="KW-1185">Reference proteome</keyword>
<dbReference type="InterPro" id="IPR011118">
    <property type="entry name" value="Tannase/feruloyl_esterase"/>
</dbReference>
<keyword evidence="6" id="KW-0106">Calcium</keyword>
<organism evidence="9 10">
    <name type="scientific">Ascochyta lentis</name>
    <dbReference type="NCBI Taxonomy" id="205686"/>
    <lineage>
        <taxon>Eukaryota</taxon>
        <taxon>Fungi</taxon>
        <taxon>Dikarya</taxon>
        <taxon>Ascomycota</taxon>
        <taxon>Pezizomycotina</taxon>
        <taxon>Dothideomycetes</taxon>
        <taxon>Pleosporomycetidae</taxon>
        <taxon>Pleosporales</taxon>
        <taxon>Pleosporineae</taxon>
        <taxon>Didymellaceae</taxon>
        <taxon>Ascochyta</taxon>
    </lineage>
</organism>
<feature type="signal peptide" evidence="8">
    <location>
        <begin position="1"/>
        <end position="17"/>
    </location>
</feature>
<evidence type="ECO:0000256" key="1">
    <source>
        <dbReference type="ARBA" id="ARBA00006249"/>
    </source>
</evidence>
<keyword evidence="4 8" id="KW-0732">Signal</keyword>
<evidence type="ECO:0000256" key="7">
    <source>
        <dbReference type="ARBA" id="ARBA00023157"/>
    </source>
</evidence>
<comment type="similarity">
    <text evidence="1 8">Belongs to the tannase family.</text>
</comment>
<evidence type="ECO:0000256" key="4">
    <source>
        <dbReference type="ARBA" id="ARBA00022729"/>
    </source>
</evidence>
<keyword evidence="2" id="KW-0719">Serine esterase</keyword>
<evidence type="ECO:0000313" key="9">
    <source>
        <dbReference type="EMBL" id="KAF9691505.1"/>
    </source>
</evidence>
<keyword evidence="7" id="KW-1015">Disulfide bond</keyword>
<evidence type="ECO:0000256" key="2">
    <source>
        <dbReference type="ARBA" id="ARBA00022487"/>
    </source>
</evidence>
<evidence type="ECO:0000313" key="10">
    <source>
        <dbReference type="Proteomes" id="UP000651452"/>
    </source>
</evidence>
<dbReference type="InterPro" id="IPR029058">
    <property type="entry name" value="AB_hydrolase_fold"/>
</dbReference>
<dbReference type="GO" id="GO:0030600">
    <property type="term" value="F:feruloyl esterase activity"/>
    <property type="evidence" value="ECO:0007669"/>
    <property type="project" value="UniProtKB-ARBA"/>
</dbReference>
<evidence type="ECO:0000256" key="8">
    <source>
        <dbReference type="RuleBase" id="RU361238"/>
    </source>
</evidence>
<evidence type="ECO:0000256" key="5">
    <source>
        <dbReference type="ARBA" id="ARBA00022801"/>
    </source>
</evidence>
<dbReference type="OrthoDB" id="3039123at2759"/>
<gene>
    <name evidence="9" type="ORF">EKO04_010250</name>
</gene>
<reference evidence="9" key="1">
    <citation type="submission" date="2018-12" db="EMBL/GenBank/DDBJ databases">
        <authorList>
            <person name="Syme R.A."/>
            <person name="Farfan-Caceres L."/>
            <person name="Lichtenzveig J."/>
        </authorList>
    </citation>
    <scope>NUCLEOTIDE SEQUENCE</scope>
    <source>
        <strain evidence="9">Al4</strain>
    </source>
</reference>
<evidence type="ECO:0000256" key="6">
    <source>
        <dbReference type="ARBA" id="ARBA00022837"/>
    </source>
</evidence>
<sequence length="540" mass="58308">MKQTLLGGAALIGVAHALNRTCTPSAIQAALPEGASVNFAHPVAANSTFQVPKSDTGYSDSPPNLPALCAASVQVKSVGNTTFGFGIFLPEDWNGRFLAVGNGGFAGGINYADMAAGVRYGFAAISTDTGHSSSTSNGSWAYNQPGRLENWGHLAMHGSVVIGKEITAAYYTQNATYSYYSGCSTGGRQGLKEAEYYPEDFDGIVAGAPAWWTNHLQSWTVRIALYNLPTTADYHIPAALFSTLNAEIIKQCDPQDGVVDNIISDPLGCNFQPATLLCGSNSTTNTTSCLTGPQIDTVYNIFSDYVGENNTFIFPSFWLGSEGQPVFFSGNAPNALGTQYVQYFLGKGLGWSFNDYNDEIITLSDAINPGNTTVGFDLSRFHAKGGKILSYHGMADPLIPTGSTPYFYDHVTRSLKPQGIEVDEFYKYFLVPGMGHCSGTQTSMNAPWYFAGGNQQVALAGDVYSVPGFEDEEHDVLKAMMAWVEEGRVPEYIIGTKYVNDTTHNEILRQRPICIYPKQAKYTGEGDVNAAANWECKSLF</sequence>